<keyword evidence="1" id="KW-0282">Flagellum</keyword>
<organism evidence="1 2">
    <name type="scientific">Desmophyllum pertusum</name>
    <dbReference type="NCBI Taxonomy" id="174260"/>
    <lineage>
        <taxon>Eukaryota</taxon>
        <taxon>Metazoa</taxon>
        <taxon>Cnidaria</taxon>
        <taxon>Anthozoa</taxon>
        <taxon>Hexacorallia</taxon>
        <taxon>Scleractinia</taxon>
        <taxon>Caryophylliina</taxon>
        <taxon>Caryophylliidae</taxon>
        <taxon>Desmophyllum</taxon>
    </lineage>
</organism>
<comment type="caution">
    <text evidence="1">The sequence shown here is derived from an EMBL/GenBank/DDBJ whole genome shotgun (WGS) entry which is preliminary data.</text>
</comment>
<sequence length="55" mass="6585">MHLEVTDPVPKFMPRQWRGYAEQDRQALIRYTTFNYDPNVQVPAKHYDKGSCVWT</sequence>
<name>A0A9W9ZHV4_9CNID</name>
<evidence type="ECO:0000313" key="2">
    <source>
        <dbReference type="Proteomes" id="UP001163046"/>
    </source>
</evidence>
<keyword evidence="1" id="KW-0969">Cilium</keyword>
<evidence type="ECO:0000313" key="1">
    <source>
        <dbReference type="EMBL" id="KAJ7382038.1"/>
    </source>
</evidence>
<dbReference type="AlphaFoldDB" id="A0A9W9ZHV4"/>
<protein>
    <submittedName>
        <fullName evidence="1">Cilia- and flagella-associated protein 91</fullName>
    </submittedName>
</protein>
<reference evidence="1" key="1">
    <citation type="submission" date="2023-01" db="EMBL/GenBank/DDBJ databases">
        <title>Genome assembly of the deep-sea coral Lophelia pertusa.</title>
        <authorList>
            <person name="Herrera S."/>
            <person name="Cordes E."/>
        </authorList>
    </citation>
    <scope>NUCLEOTIDE SEQUENCE</scope>
    <source>
        <strain evidence="1">USNM1676648</strain>
        <tissue evidence="1">Polyp</tissue>
    </source>
</reference>
<gene>
    <name evidence="1" type="primary">MAATS1_2</name>
    <name evidence="1" type="ORF">OS493_037628</name>
</gene>
<dbReference type="OrthoDB" id="567787at2759"/>
<proteinExistence type="predicted"/>
<dbReference type="EMBL" id="MU825946">
    <property type="protein sequence ID" value="KAJ7382038.1"/>
    <property type="molecule type" value="Genomic_DNA"/>
</dbReference>
<keyword evidence="2" id="KW-1185">Reference proteome</keyword>
<accession>A0A9W9ZHV4</accession>
<keyword evidence="1" id="KW-0966">Cell projection</keyword>
<dbReference type="Proteomes" id="UP001163046">
    <property type="component" value="Unassembled WGS sequence"/>
</dbReference>